<gene>
    <name evidence="1" type="ORF">RFI_32032</name>
</gene>
<name>X6LUU8_RETFI</name>
<feature type="non-terminal residue" evidence="1">
    <location>
        <position position="326"/>
    </location>
</feature>
<sequence length="326" mass="36290">MYIYNFVCCFVVETAVSVLTNIPPLGGTCSMSTTSSAKAFASLFVVSCDNWNVAYVNEARHWYESLASGPSLEYSVWIVSAETSRNCVLSQATFSQNATLSSEALLSTCRAFKVAGWTYNNSLSFVLGVGRYYVYAQIRDVYTHAISVSLLSNVILVTLPSSADHLYVSASQMRYHYFAQRQINEYMSAMTAVMYSLFNNANGFEQVFNMSELPTQARLMQMRVGEPDSSTLDVTKVQMIIDALTNALQLYSSQLSKYENARIDHVQGIIDTVSILLQQCVNGQKVDPQNSQYVHLISTVYSLLQSCGLHAFVDANPLECVQFDFL</sequence>
<evidence type="ECO:0000313" key="2">
    <source>
        <dbReference type="Proteomes" id="UP000023152"/>
    </source>
</evidence>
<protein>
    <submittedName>
        <fullName evidence="1">Uncharacterized protein</fullName>
    </submittedName>
</protein>
<dbReference type="EMBL" id="ASPP01028222">
    <property type="protein sequence ID" value="ETO05364.1"/>
    <property type="molecule type" value="Genomic_DNA"/>
</dbReference>
<evidence type="ECO:0000313" key="1">
    <source>
        <dbReference type="EMBL" id="ETO05364.1"/>
    </source>
</evidence>
<keyword evidence="2" id="KW-1185">Reference proteome</keyword>
<organism evidence="1 2">
    <name type="scientific">Reticulomyxa filosa</name>
    <dbReference type="NCBI Taxonomy" id="46433"/>
    <lineage>
        <taxon>Eukaryota</taxon>
        <taxon>Sar</taxon>
        <taxon>Rhizaria</taxon>
        <taxon>Retaria</taxon>
        <taxon>Foraminifera</taxon>
        <taxon>Monothalamids</taxon>
        <taxon>Reticulomyxidae</taxon>
        <taxon>Reticulomyxa</taxon>
    </lineage>
</organism>
<comment type="caution">
    <text evidence="1">The sequence shown here is derived from an EMBL/GenBank/DDBJ whole genome shotgun (WGS) entry which is preliminary data.</text>
</comment>
<dbReference type="Proteomes" id="UP000023152">
    <property type="component" value="Unassembled WGS sequence"/>
</dbReference>
<proteinExistence type="predicted"/>
<accession>X6LUU8</accession>
<dbReference type="AlphaFoldDB" id="X6LUU8"/>
<reference evidence="1 2" key="1">
    <citation type="journal article" date="2013" name="Curr. Biol.">
        <title>The Genome of the Foraminiferan Reticulomyxa filosa.</title>
        <authorList>
            <person name="Glockner G."/>
            <person name="Hulsmann N."/>
            <person name="Schleicher M."/>
            <person name="Noegel A.A."/>
            <person name="Eichinger L."/>
            <person name="Gallinger C."/>
            <person name="Pawlowski J."/>
            <person name="Sierra R."/>
            <person name="Euteneuer U."/>
            <person name="Pillet L."/>
            <person name="Moustafa A."/>
            <person name="Platzer M."/>
            <person name="Groth M."/>
            <person name="Szafranski K."/>
            <person name="Schliwa M."/>
        </authorList>
    </citation>
    <scope>NUCLEOTIDE SEQUENCE [LARGE SCALE GENOMIC DNA]</scope>
</reference>